<dbReference type="PANTHER" id="PTHR34064">
    <property type="entry name" value="OS04G0672300 PROTEIN"/>
    <property type="match status" value="1"/>
</dbReference>
<reference evidence="3" key="1">
    <citation type="submission" date="2019-08" db="EMBL/GenBank/DDBJ databases">
        <title>Reference gene set and small RNA set construction with multiple tissues from Davidia involucrata Baill.</title>
        <authorList>
            <person name="Yang H."/>
            <person name="Zhou C."/>
            <person name="Li G."/>
            <person name="Wang J."/>
            <person name="Gao P."/>
            <person name="Wang M."/>
            <person name="Wang R."/>
            <person name="Zhao Y."/>
        </authorList>
    </citation>
    <scope>NUCLEOTIDE SEQUENCE</scope>
    <source>
        <tissue evidence="3">Mixed with DoveR01_LX</tissue>
    </source>
</reference>
<evidence type="ECO:0000313" key="3">
    <source>
        <dbReference type="EMBL" id="MPA78445.1"/>
    </source>
</evidence>
<keyword evidence="2" id="KW-0472">Membrane</keyword>
<protein>
    <submittedName>
        <fullName evidence="3">Uncharacterized protein</fullName>
    </submittedName>
</protein>
<feature type="compositionally biased region" description="Basic and acidic residues" evidence="1">
    <location>
        <begin position="81"/>
        <end position="94"/>
    </location>
</feature>
<dbReference type="PANTHER" id="PTHR34064:SF4">
    <property type="entry name" value="PROTEIN, PUTATIVE-RELATED"/>
    <property type="match status" value="1"/>
</dbReference>
<accession>A0A5B7CC34</accession>
<keyword evidence="2" id="KW-1133">Transmembrane helix</keyword>
<evidence type="ECO:0000256" key="2">
    <source>
        <dbReference type="SAM" id="Phobius"/>
    </source>
</evidence>
<organism evidence="3">
    <name type="scientific">Davidia involucrata</name>
    <name type="common">Dove tree</name>
    <dbReference type="NCBI Taxonomy" id="16924"/>
    <lineage>
        <taxon>Eukaryota</taxon>
        <taxon>Viridiplantae</taxon>
        <taxon>Streptophyta</taxon>
        <taxon>Embryophyta</taxon>
        <taxon>Tracheophyta</taxon>
        <taxon>Spermatophyta</taxon>
        <taxon>Magnoliopsida</taxon>
        <taxon>eudicotyledons</taxon>
        <taxon>Gunneridae</taxon>
        <taxon>Pentapetalae</taxon>
        <taxon>asterids</taxon>
        <taxon>Cornales</taxon>
        <taxon>Nyssaceae</taxon>
        <taxon>Davidia</taxon>
    </lineage>
</organism>
<feature type="transmembrane region" description="Helical" evidence="2">
    <location>
        <begin position="178"/>
        <end position="198"/>
    </location>
</feature>
<dbReference type="EMBL" id="GHES01047886">
    <property type="protein sequence ID" value="MPA78445.1"/>
    <property type="molecule type" value="Transcribed_RNA"/>
</dbReference>
<feature type="region of interest" description="Disordered" evidence="1">
    <location>
        <begin position="66"/>
        <end position="94"/>
    </location>
</feature>
<sequence>MAENPKLEDMGSDTPISSCEACELEEMGTQKISISDQVNGTNIKSDSFIVDMERFSHLTDKDKTAKSRLTLQRNLSRKGSQRGDEKKMNSGTVNERDVTVVATCSPRVAALVGASMPEKSMVVTVGATDYSINPQVHHQITIMTGNIGGTATAESKCSSKRFSFRRSPPSWVMDPRRILLFFATLSSMGSILLIYFTLSMGRVSRDDNSLDW</sequence>
<proteinExistence type="predicted"/>
<name>A0A5B7CC34_DAVIN</name>
<gene>
    <name evidence="3" type="ORF">Din_047886</name>
</gene>
<evidence type="ECO:0000256" key="1">
    <source>
        <dbReference type="SAM" id="MobiDB-lite"/>
    </source>
</evidence>
<dbReference type="AlphaFoldDB" id="A0A5B7CC34"/>
<keyword evidence="2" id="KW-0812">Transmembrane</keyword>